<dbReference type="PROSITE" id="PS51186">
    <property type="entry name" value="GNAT"/>
    <property type="match status" value="2"/>
</dbReference>
<dbReference type="EMBL" id="JAESWA010000022">
    <property type="protein sequence ID" value="MBL4932311.1"/>
    <property type="molecule type" value="Genomic_DNA"/>
</dbReference>
<organism evidence="2 3">
    <name type="scientific">Clostridium paridis</name>
    <dbReference type="NCBI Taxonomy" id="2803863"/>
    <lineage>
        <taxon>Bacteria</taxon>
        <taxon>Bacillati</taxon>
        <taxon>Bacillota</taxon>
        <taxon>Clostridia</taxon>
        <taxon>Eubacteriales</taxon>
        <taxon>Clostridiaceae</taxon>
        <taxon>Clostridium</taxon>
    </lineage>
</organism>
<dbReference type="Gene3D" id="3.40.630.30">
    <property type="match status" value="2"/>
</dbReference>
<dbReference type="PANTHER" id="PTHR43617">
    <property type="entry name" value="L-AMINO ACID N-ACETYLTRANSFERASE"/>
    <property type="match status" value="1"/>
</dbReference>
<dbReference type="PANTHER" id="PTHR43617:SF20">
    <property type="entry name" value="N-ALPHA-ACETYLTRANSFERASE RIMI"/>
    <property type="match status" value="1"/>
</dbReference>
<reference evidence="2" key="1">
    <citation type="submission" date="2021-01" db="EMBL/GenBank/DDBJ databases">
        <title>Genome public.</title>
        <authorList>
            <person name="Liu C."/>
            <person name="Sun Q."/>
        </authorList>
    </citation>
    <scope>NUCLEOTIDE SEQUENCE</scope>
    <source>
        <strain evidence="2">YIM B02565</strain>
    </source>
</reference>
<dbReference type="GO" id="GO:0008999">
    <property type="term" value="F:protein-N-terminal-alanine acetyltransferase activity"/>
    <property type="evidence" value="ECO:0007669"/>
    <property type="project" value="TreeGrafter"/>
</dbReference>
<keyword evidence="3" id="KW-1185">Reference proteome</keyword>
<accession>A0A937FIN5</accession>
<evidence type="ECO:0000259" key="1">
    <source>
        <dbReference type="PROSITE" id="PS51186"/>
    </source>
</evidence>
<protein>
    <submittedName>
        <fullName evidence="2">GNAT family N-acetyltransferase</fullName>
    </submittedName>
</protein>
<sequence length="252" mass="29020">MFLDNSLNFSKDINNIFLAYEDNQLVSLINIFIPTRHEAELSAYTHPDYRNMGYFRELLTSATSELKKYKVKRILFTCEAQCLVSKDIIKKLGAKYAFTEYSLAYDFNHTENKILSSMKLSSPTIDDIPTLISLGEDIFDENYEESKSIATKVFNAEDREQFLAEVDGKYIGMCSVRFENNEAMINGLGISPIYQGEGYGKDLVYSILNELIKRNIEKIAIEVDSDNDKAFNLYQKCGFKIETAFEYYKKNL</sequence>
<dbReference type="Proteomes" id="UP000623681">
    <property type="component" value="Unassembled WGS sequence"/>
</dbReference>
<proteinExistence type="predicted"/>
<evidence type="ECO:0000313" key="3">
    <source>
        <dbReference type="Proteomes" id="UP000623681"/>
    </source>
</evidence>
<dbReference type="AlphaFoldDB" id="A0A937FIN5"/>
<feature type="domain" description="N-acetyltransferase" evidence="1">
    <location>
        <begin position="118"/>
        <end position="252"/>
    </location>
</feature>
<dbReference type="Pfam" id="PF00583">
    <property type="entry name" value="Acetyltransf_1"/>
    <property type="match status" value="2"/>
</dbReference>
<dbReference type="InterPro" id="IPR050276">
    <property type="entry name" value="MshD_Acetyltransferase"/>
</dbReference>
<gene>
    <name evidence="2" type="ORF">JK634_10875</name>
</gene>
<feature type="domain" description="N-acetyltransferase" evidence="1">
    <location>
        <begin position="1"/>
        <end position="112"/>
    </location>
</feature>
<dbReference type="CDD" id="cd04301">
    <property type="entry name" value="NAT_SF"/>
    <property type="match status" value="2"/>
</dbReference>
<comment type="caution">
    <text evidence="2">The sequence shown here is derived from an EMBL/GenBank/DDBJ whole genome shotgun (WGS) entry which is preliminary data.</text>
</comment>
<name>A0A937FIN5_9CLOT</name>
<dbReference type="SUPFAM" id="SSF55729">
    <property type="entry name" value="Acyl-CoA N-acyltransferases (Nat)"/>
    <property type="match status" value="2"/>
</dbReference>
<evidence type="ECO:0000313" key="2">
    <source>
        <dbReference type="EMBL" id="MBL4932311.1"/>
    </source>
</evidence>
<dbReference type="InterPro" id="IPR000182">
    <property type="entry name" value="GNAT_dom"/>
</dbReference>
<dbReference type="InterPro" id="IPR016181">
    <property type="entry name" value="Acyl_CoA_acyltransferase"/>
</dbReference>